<dbReference type="AlphaFoldDB" id="A0A173XRU7"/>
<dbReference type="RefSeq" id="WP_055262843.1">
    <property type="nucleotide sequence ID" value="NZ_CABIXQ010000001.1"/>
</dbReference>
<gene>
    <name evidence="1" type="ORF">ERS852471_00107</name>
</gene>
<organism evidence="1 2">
    <name type="scientific">Clostridium disporicum</name>
    <dbReference type="NCBI Taxonomy" id="84024"/>
    <lineage>
        <taxon>Bacteria</taxon>
        <taxon>Bacillati</taxon>
        <taxon>Bacillota</taxon>
        <taxon>Clostridia</taxon>
        <taxon>Eubacteriales</taxon>
        <taxon>Clostridiaceae</taxon>
        <taxon>Clostridium</taxon>
    </lineage>
</organism>
<proteinExistence type="predicted"/>
<reference evidence="1 2" key="1">
    <citation type="submission" date="2015-09" db="EMBL/GenBank/DDBJ databases">
        <authorList>
            <consortium name="Pathogen Informatics"/>
        </authorList>
    </citation>
    <scope>NUCLEOTIDE SEQUENCE [LARGE SCALE GENOMIC DNA]</scope>
    <source>
        <strain evidence="1 2">2789STDY5834856</strain>
    </source>
</reference>
<evidence type="ECO:0000313" key="1">
    <source>
        <dbReference type="EMBL" id="CUN54454.1"/>
    </source>
</evidence>
<protein>
    <submittedName>
        <fullName evidence="1">Uncharacterized protein</fullName>
    </submittedName>
</protein>
<name>A0A173XRU7_9CLOT</name>
<sequence>MDKLLITKIMGKKDAVDLDDSVYNLRDVCDELRNIIILNLPIEDEFKVRNRRRLKAIYDIVKPMTDKLKDDSYIQGYTNSKKYLLKYIEDMTAYIEGILSAMEPLDFKNFTYYTNMLMDLVLVY</sequence>
<dbReference type="Proteomes" id="UP000095594">
    <property type="component" value="Unassembled WGS sequence"/>
</dbReference>
<accession>A0A173XRU7</accession>
<evidence type="ECO:0000313" key="2">
    <source>
        <dbReference type="Proteomes" id="UP000095594"/>
    </source>
</evidence>
<dbReference type="EMBL" id="CYZX01000001">
    <property type="protein sequence ID" value="CUN54454.1"/>
    <property type="molecule type" value="Genomic_DNA"/>
</dbReference>
<dbReference type="OrthoDB" id="1909978at2"/>